<dbReference type="InterPro" id="IPR029058">
    <property type="entry name" value="AB_hydrolase_fold"/>
</dbReference>
<dbReference type="SUPFAM" id="SSF53474">
    <property type="entry name" value="alpha/beta-Hydrolases"/>
    <property type="match status" value="1"/>
</dbReference>
<dbReference type="InterPro" id="IPR050471">
    <property type="entry name" value="AB_hydrolase"/>
</dbReference>
<dbReference type="Pfam" id="PF00561">
    <property type="entry name" value="Abhydrolase_1"/>
    <property type="match status" value="1"/>
</dbReference>
<dbReference type="Gene3D" id="3.40.50.1820">
    <property type="entry name" value="alpha/beta hydrolase"/>
    <property type="match status" value="1"/>
</dbReference>
<dbReference type="RefSeq" id="WP_089864417.1">
    <property type="nucleotide sequence ID" value="NZ_FOTC01000001.1"/>
</dbReference>
<proteinExistence type="predicted"/>
<dbReference type="AlphaFoldDB" id="A0A1I4AWL4"/>
<dbReference type="STRING" id="553466.SAMN04487950_0126"/>
<evidence type="ECO:0000313" key="3">
    <source>
        <dbReference type="Proteomes" id="UP000199607"/>
    </source>
</evidence>
<organism evidence="2 3">
    <name type="scientific">Halogranum rubrum</name>
    <dbReference type="NCBI Taxonomy" id="553466"/>
    <lineage>
        <taxon>Archaea</taxon>
        <taxon>Methanobacteriati</taxon>
        <taxon>Methanobacteriota</taxon>
        <taxon>Stenosarchaea group</taxon>
        <taxon>Halobacteria</taxon>
        <taxon>Halobacteriales</taxon>
        <taxon>Haloferacaceae</taxon>
    </lineage>
</organism>
<evidence type="ECO:0000313" key="2">
    <source>
        <dbReference type="EMBL" id="SFK60307.1"/>
    </source>
</evidence>
<dbReference type="EMBL" id="FOTC01000001">
    <property type="protein sequence ID" value="SFK60307.1"/>
    <property type="molecule type" value="Genomic_DNA"/>
</dbReference>
<dbReference type="PANTHER" id="PTHR43433">
    <property type="entry name" value="HYDROLASE, ALPHA/BETA FOLD FAMILY PROTEIN"/>
    <property type="match status" value="1"/>
</dbReference>
<name>A0A1I4AWL4_9EURY</name>
<accession>A0A1I4AWL4</accession>
<keyword evidence="3" id="KW-1185">Reference proteome</keyword>
<feature type="domain" description="AB hydrolase-1" evidence="1">
    <location>
        <begin position="24"/>
        <end position="268"/>
    </location>
</feature>
<evidence type="ECO:0000259" key="1">
    <source>
        <dbReference type="Pfam" id="PF00561"/>
    </source>
</evidence>
<dbReference type="InterPro" id="IPR000073">
    <property type="entry name" value="AB_hydrolase_1"/>
</dbReference>
<dbReference type="PANTHER" id="PTHR43433:SF10">
    <property type="entry name" value="AB HYDROLASE-1 DOMAIN-CONTAINING PROTEIN"/>
    <property type="match status" value="1"/>
</dbReference>
<reference evidence="3" key="1">
    <citation type="submission" date="2016-10" db="EMBL/GenBank/DDBJ databases">
        <authorList>
            <person name="Varghese N."/>
            <person name="Submissions S."/>
        </authorList>
    </citation>
    <scope>NUCLEOTIDE SEQUENCE [LARGE SCALE GENOMIC DNA]</scope>
    <source>
        <strain evidence="3">CGMCC 1.7738</strain>
    </source>
</reference>
<dbReference type="Proteomes" id="UP000199607">
    <property type="component" value="Unassembled WGS sequence"/>
</dbReference>
<sequence length="281" mass="29606">MPTLSLSDGRRLGYETFGAPDGDPVFFFHGLPGSRLDGELLADAATSRDVTLVAPDRPGFGLSTFQPTRRLLDWPTDVTAVADELGFERFGVVGLSGGGPHAAACAHAVTGDRLTGVALVDSALPTSFADRNVLGRTVFGVLARFPTLVRPGFALVALQAKHRPESLRNGMRRQMATGDESVLADDAVWASLLASTREAFRQGTRGPAHDGAVLSRPWGFGPATLDGSVSLWHGAEDGSVPVADVERFAAAIPDADLTVFDGECHLSPLVRHGETILDAVV</sequence>
<protein>
    <submittedName>
        <fullName evidence="2">Pimeloyl-ACP methyl ester carboxylesterase</fullName>
    </submittedName>
</protein>
<gene>
    <name evidence="2" type="ORF">SAMN04487950_0126</name>
</gene>